<dbReference type="Pfam" id="PF03629">
    <property type="entry name" value="SASA"/>
    <property type="match status" value="1"/>
</dbReference>
<dbReference type="AlphaFoldDB" id="A0A4Q1C590"/>
<evidence type="ECO:0000313" key="5">
    <source>
        <dbReference type="Proteomes" id="UP000290218"/>
    </source>
</evidence>
<dbReference type="SUPFAM" id="SSF52266">
    <property type="entry name" value="SGNH hydrolase"/>
    <property type="match status" value="1"/>
</dbReference>
<dbReference type="Gene3D" id="3.40.50.1110">
    <property type="entry name" value="SGNH hydrolase"/>
    <property type="match status" value="1"/>
</dbReference>
<dbReference type="GO" id="GO:0005975">
    <property type="term" value="P:carbohydrate metabolic process"/>
    <property type="evidence" value="ECO:0007669"/>
    <property type="project" value="TreeGrafter"/>
</dbReference>
<evidence type="ECO:0000256" key="2">
    <source>
        <dbReference type="SAM" id="SignalP"/>
    </source>
</evidence>
<protein>
    <submittedName>
        <fullName evidence="4">Sialate O-acetylesterase</fullName>
    </submittedName>
</protein>
<name>A0A4Q1C590_9BACT</name>
<dbReference type="InterPro" id="IPR036514">
    <property type="entry name" value="SGNH_hydro_sf"/>
</dbReference>
<feature type="signal peptide" evidence="2">
    <location>
        <begin position="1"/>
        <end position="21"/>
    </location>
</feature>
<keyword evidence="5" id="KW-1185">Reference proteome</keyword>
<gene>
    <name evidence="4" type="ORF">ESB00_18105</name>
</gene>
<dbReference type="GO" id="GO:0001681">
    <property type="term" value="F:sialate O-acetylesterase activity"/>
    <property type="evidence" value="ECO:0007669"/>
    <property type="project" value="InterPro"/>
</dbReference>
<dbReference type="Proteomes" id="UP000290218">
    <property type="component" value="Unassembled WGS sequence"/>
</dbReference>
<dbReference type="Gene3D" id="2.60.40.10">
    <property type="entry name" value="Immunoglobulins"/>
    <property type="match status" value="1"/>
</dbReference>
<keyword evidence="2" id="KW-0732">Signal</keyword>
<dbReference type="OrthoDB" id="183320at2"/>
<evidence type="ECO:0000256" key="1">
    <source>
        <dbReference type="ARBA" id="ARBA00022801"/>
    </source>
</evidence>
<dbReference type="InterPro" id="IPR013783">
    <property type="entry name" value="Ig-like_fold"/>
</dbReference>
<dbReference type="RefSeq" id="WP_129049448.1">
    <property type="nucleotide sequence ID" value="NZ_SDHX01000002.1"/>
</dbReference>
<keyword evidence="1" id="KW-0378">Hydrolase</keyword>
<evidence type="ECO:0000259" key="3">
    <source>
        <dbReference type="Pfam" id="PF03629"/>
    </source>
</evidence>
<feature type="domain" description="Sialate O-acetylesterase" evidence="3">
    <location>
        <begin position="108"/>
        <end position="371"/>
    </location>
</feature>
<sequence length="495" mass="55200">MRPRLLCLFLLLAALLRADLACPPIFGDHMVLQRDLPVAVWGTAEPAATVTVRFADQEKATTTDASGRWLVRLDALPASADPRDLTISALNRESKIENLKFEDVLVGEVWFLSGQSNMEKQLGPRRGQQPTDGYEEELTRADCPPLRLFQGLHALKPKEGDILLEWRRCSAEALTRMEFSAAGYYFGRELVRELGVPVGLIHSSFGGTRIEAWMPPAAFASDPALRGLEKVPYDSWVKGVQATELWTERVTPYVPFTLRGFLWYQGEANVMNAEHLEYAVKMRALIASWRAAWGRPDAPFYFAQLAPFTYSRIKVWPKQLTPDSLPAVWEAQAAALDVPHTGLIPTTDLVGNVKDIHPTNKHDVGRRFARLALAETYGRKENAVQAPRFQTLRRPWFSQKLELTFTPAVGLRSRDGQPLTLFQIAGADRKFHPAEAVLKGGKVVVSSPAVPKPVAVRFAWDETANPNLVNPAGLPALPFRTDDWPLTLEVPKEAK</sequence>
<dbReference type="InterPro" id="IPR039329">
    <property type="entry name" value="SIAE"/>
</dbReference>
<organism evidence="4 5">
    <name type="scientific">Oleiharenicola lentus</name>
    <dbReference type="NCBI Taxonomy" id="2508720"/>
    <lineage>
        <taxon>Bacteria</taxon>
        <taxon>Pseudomonadati</taxon>
        <taxon>Verrucomicrobiota</taxon>
        <taxon>Opitutia</taxon>
        <taxon>Opitutales</taxon>
        <taxon>Opitutaceae</taxon>
        <taxon>Oleiharenicola</taxon>
    </lineage>
</organism>
<dbReference type="EMBL" id="SDHX01000002">
    <property type="protein sequence ID" value="RXK53604.1"/>
    <property type="molecule type" value="Genomic_DNA"/>
</dbReference>
<feature type="chain" id="PRO_5020469836" evidence="2">
    <location>
        <begin position="22"/>
        <end position="495"/>
    </location>
</feature>
<comment type="caution">
    <text evidence="4">The sequence shown here is derived from an EMBL/GenBank/DDBJ whole genome shotgun (WGS) entry which is preliminary data.</text>
</comment>
<evidence type="ECO:0000313" key="4">
    <source>
        <dbReference type="EMBL" id="RXK53604.1"/>
    </source>
</evidence>
<proteinExistence type="predicted"/>
<reference evidence="4 5" key="1">
    <citation type="submission" date="2019-01" db="EMBL/GenBank/DDBJ databases">
        <title>Lacunisphaera sp. strain TWA-58.</title>
        <authorList>
            <person name="Chen W.-M."/>
        </authorList>
    </citation>
    <scope>NUCLEOTIDE SEQUENCE [LARGE SCALE GENOMIC DNA]</scope>
    <source>
        <strain evidence="4 5">TWA-58</strain>
    </source>
</reference>
<accession>A0A4Q1C590</accession>
<dbReference type="PANTHER" id="PTHR22901">
    <property type="entry name" value="SIALATE O-ACETYLESTERASE"/>
    <property type="match status" value="1"/>
</dbReference>
<dbReference type="InterPro" id="IPR005181">
    <property type="entry name" value="SASA"/>
</dbReference>
<dbReference type="PANTHER" id="PTHR22901:SF0">
    <property type="entry name" value="SIALATE O-ACETYLESTERASE"/>
    <property type="match status" value="1"/>
</dbReference>